<gene>
    <name evidence="1" type="ORF">BK665_25415</name>
</gene>
<dbReference type="EMBL" id="MOBP01000021">
    <property type="protein sequence ID" value="RON47692.1"/>
    <property type="molecule type" value="Genomic_DNA"/>
</dbReference>
<name>A0A423K7M7_9PSED</name>
<dbReference type="OrthoDB" id="6861349at2"/>
<protein>
    <submittedName>
        <fullName evidence="1">Uncharacterized protein</fullName>
    </submittedName>
</protein>
<dbReference type="RefSeq" id="WP_123409631.1">
    <property type="nucleotide sequence ID" value="NZ_MOBP01000021.1"/>
</dbReference>
<evidence type="ECO:0000313" key="1">
    <source>
        <dbReference type="EMBL" id="RON47692.1"/>
    </source>
</evidence>
<organism evidence="1 2">
    <name type="scientific">Pseudomonas frederiksbergensis</name>
    <dbReference type="NCBI Taxonomy" id="104087"/>
    <lineage>
        <taxon>Bacteria</taxon>
        <taxon>Pseudomonadati</taxon>
        <taxon>Pseudomonadota</taxon>
        <taxon>Gammaproteobacteria</taxon>
        <taxon>Pseudomonadales</taxon>
        <taxon>Pseudomonadaceae</taxon>
        <taxon>Pseudomonas</taxon>
    </lineage>
</organism>
<sequence>MGKPSDTSNTPGILRLDFPAIPGLVTPIRPADLAHGGVPLSIADPVDGSGMACVIDPWPDSRAFGALAVGDRVDLYVNTIPFPVDGHTILRGEEDMRIFLYVPPRTLVNGVNEIYYKVTRISNNSDQSDPLKVLCYRPGPTNPRLVLPQDVLRDGVSAARAAQGVICECHYSTPHPYDMVYLTGNSANVNQSVAAGQNSPIVFTLDTNFFRQAGDNPAAPFYFTVFDQLGNRAQSPIVEIDIHLDRVDLDLKEPTVLEARELNGTGINFDRDFYYANFATVRVNYTGSAPGQSVKVYCVGRNHTYGSQIQSVQVAGQTLTFLVPRMEVVDSIGKSMRFYYTVRLPGETQDRPSRDLNVDVSPQEHQLIAPTINEAKNNIRAYHENLIGRYSVRLRLTNAENHDDVRDSDEFSIAPDATYTNLAILQAWITQYRGRDVIFNYTLRKTGTGENIIFSWILRVRL</sequence>
<dbReference type="Proteomes" id="UP000283627">
    <property type="component" value="Unassembled WGS sequence"/>
</dbReference>
<dbReference type="AlphaFoldDB" id="A0A423K7M7"/>
<comment type="caution">
    <text evidence="1">The sequence shown here is derived from an EMBL/GenBank/DDBJ whole genome shotgun (WGS) entry which is preliminary data.</text>
</comment>
<accession>A0A423K7M7</accession>
<proteinExistence type="predicted"/>
<reference evidence="1 2" key="1">
    <citation type="submission" date="2016-10" db="EMBL/GenBank/DDBJ databases">
        <title>Comparative genome analysis of multiple Pseudomonas spp. focuses on biocontrol and plant growth promoting traits.</title>
        <authorList>
            <person name="Tao X.-Y."/>
            <person name="Taylor C.G."/>
        </authorList>
    </citation>
    <scope>NUCLEOTIDE SEQUENCE [LARGE SCALE GENOMIC DNA]</scope>
    <source>
        <strain evidence="1 2">39A2</strain>
    </source>
</reference>
<evidence type="ECO:0000313" key="2">
    <source>
        <dbReference type="Proteomes" id="UP000283627"/>
    </source>
</evidence>